<accession>A0ABN9QRG1</accession>
<dbReference type="EMBL" id="CAUYUJ010004191">
    <property type="protein sequence ID" value="CAK0808504.1"/>
    <property type="molecule type" value="Genomic_DNA"/>
</dbReference>
<comment type="caution">
    <text evidence="2">The sequence shown here is derived from an EMBL/GenBank/DDBJ whole genome shotgun (WGS) entry which is preliminary data.</text>
</comment>
<feature type="non-terminal residue" evidence="2">
    <location>
        <position position="119"/>
    </location>
</feature>
<feature type="region of interest" description="Disordered" evidence="1">
    <location>
        <begin position="89"/>
        <end position="119"/>
    </location>
</feature>
<reference evidence="2" key="1">
    <citation type="submission" date="2023-10" db="EMBL/GenBank/DDBJ databases">
        <authorList>
            <person name="Chen Y."/>
            <person name="Shah S."/>
            <person name="Dougan E. K."/>
            <person name="Thang M."/>
            <person name="Chan C."/>
        </authorList>
    </citation>
    <scope>NUCLEOTIDE SEQUENCE [LARGE SCALE GENOMIC DNA]</scope>
</reference>
<evidence type="ECO:0000313" key="3">
    <source>
        <dbReference type="Proteomes" id="UP001189429"/>
    </source>
</evidence>
<name>A0ABN9QRG1_9DINO</name>
<evidence type="ECO:0000313" key="2">
    <source>
        <dbReference type="EMBL" id="CAK0808504.1"/>
    </source>
</evidence>
<dbReference type="Proteomes" id="UP001189429">
    <property type="component" value="Unassembled WGS sequence"/>
</dbReference>
<organism evidence="2 3">
    <name type="scientific">Prorocentrum cordatum</name>
    <dbReference type="NCBI Taxonomy" id="2364126"/>
    <lineage>
        <taxon>Eukaryota</taxon>
        <taxon>Sar</taxon>
        <taxon>Alveolata</taxon>
        <taxon>Dinophyceae</taxon>
        <taxon>Prorocentrales</taxon>
        <taxon>Prorocentraceae</taxon>
        <taxon>Prorocentrum</taxon>
    </lineage>
</organism>
<proteinExistence type="predicted"/>
<sequence length="119" mass="11771">MPASMASANRRCRGAPWAPLPLRWAQGARLASKPSCTRGPADSGGISPLRGAAEAERAAEQRVQLAKKGPGGLASLFPVTTGGVVAAQAAREARGAGSGPGASAKQSGARANGGDGRAR</sequence>
<feature type="compositionally biased region" description="Low complexity" evidence="1">
    <location>
        <begin position="101"/>
        <end position="110"/>
    </location>
</feature>
<feature type="region of interest" description="Disordered" evidence="1">
    <location>
        <begin position="29"/>
        <end position="55"/>
    </location>
</feature>
<evidence type="ECO:0000256" key="1">
    <source>
        <dbReference type="SAM" id="MobiDB-lite"/>
    </source>
</evidence>
<gene>
    <name evidence="2" type="ORF">PCOR1329_LOCUS14084</name>
</gene>
<keyword evidence="3" id="KW-1185">Reference proteome</keyword>
<protein>
    <submittedName>
        <fullName evidence="2">Uncharacterized protein</fullName>
    </submittedName>
</protein>